<dbReference type="InterPro" id="IPR043129">
    <property type="entry name" value="ATPase_NBD"/>
</dbReference>
<organism evidence="8 9">
    <name type="scientific">Actinomycetospora chibensis</name>
    <dbReference type="NCBI Taxonomy" id="663606"/>
    <lineage>
        <taxon>Bacteria</taxon>
        <taxon>Bacillati</taxon>
        <taxon>Actinomycetota</taxon>
        <taxon>Actinomycetes</taxon>
        <taxon>Pseudonocardiales</taxon>
        <taxon>Pseudonocardiaceae</taxon>
        <taxon>Actinomycetospora</taxon>
    </lineage>
</organism>
<evidence type="ECO:0000313" key="8">
    <source>
        <dbReference type="EMBL" id="MFC4830959.1"/>
    </source>
</evidence>
<keyword evidence="4 7" id="KW-0067">ATP-binding</keyword>
<dbReference type="RefSeq" id="WP_274190289.1">
    <property type="nucleotide sequence ID" value="NZ_BAABHN010000002.1"/>
</dbReference>
<dbReference type="SUPFAM" id="SSF100920">
    <property type="entry name" value="Heat shock protein 70kD (HSP70), peptide-binding domain"/>
    <property type="match status" value="1"/>
</dbReference>
<evidence type="ECO:0000313" key="9">
    <source>
        <dbReference type="Proteomes" id="UP001595909"/>
    </source>
</evidence>
<proteinExistence type="inferred from homology"/>
<comment type="similarity">
    <text evidence="1 7">Belongs to the heat shock protein 70 family.</text>
</comment>
<dbReference type="Proteomes" id="UP001595909">
    <property type="component" value="Unassembled WGS sequence"/>
</dbReference>
<reference evidence="9" key="1">
    <citation type="journal article" date="2019" name="Int. J. Syst. Evol. Microbiol.">
        <title>The Global Catalogue of Microorganisms (GCM) 10K type strain sequencing project: providing services to taxonomists for standard genome sequencing and annotation.</title>
        <authorList>
            <consortium name="The Broad Institute Genomics Platform"/>
            <consortium name="The Broad Institute Genome Sequencing Center for Infectious Disease"/>
            <person name="Wu L."/>
            <person name="Ma J."/>
        </authorList>
    </citation>
    <scope>NUCLEOTIDE SEQUENCE [LARGE SCALE GENOMIC DNA]</scope>
    <source>
        <strain evidence="9">CCUG 50347</strain>
    </source>
</reference>
<dbReference type="Gene3D" id="3.30.420.40">
    <property type="match status" value="2"/>
</dbReference>
<keyword evidence="3 7" id="KW-0547">Nucleotide-binding</keyword>
<evidence type="ECO:0000256" key="5">
    <source>
        <dbReference type="ARBA" id="ARBA00023016"/>
    </source>
</evidence>
<evidence type="ECO:0000256" key="2">
    <source>
        <dbReference type="ARBA" id="ARBA00022553"/>
    </source>
</evidence>
<dbReference type="InterPro" id="IPR029047">
    <property type="entry name" value="HSP70_peptide-bd_sf"/>
</dbReference>
<keyword evidence="2" id="KW-0597">Phosphoprotein</keyword>
<sequence>MRERGRRVYGIDLGTTYSAVGFVDETGRAAVARNGEGEETTPSVVYLESPTNVVVGTQAKAIAKIEPDHVVSLVKRQMGTSAVYSFHGQEHTPESLSALILKHLAAGAEVDDEVRDVVITVPAYFGMRERDATRKAGEIAGLEVLGIVPEPVAAAVHYETSQGAVGRTVLVYDLGGGTFDTSVIRIDDNAVDVVCTDGDKDLGGADWDARLAEHLMTRFVEEAAPDEDPRESEDLVQEVALLAESVKKQLSKHESRPVNLKLGGAAARFDVSRAEFEAMTADLLDTTVAILRRTLDTLEDKSPGTTIDEVLLVGGSTRMPAVAERLAAEFGWTPRLFEPDLAVAKGAAIWALSRRVVQETARARDAAPTPEAGDARAREALSAIAAATGMSEADLGRLSAKSTRNVLSKAFGVQLVDGPRPDDRVYVHHLVAANDPLPTGDRTLEAFTLVDGQRSVEIALYEQAGTVASEEMEDNVAVSDGAGRIEGIPPGPAGAPVDIVLGIDEQGLLRLRATHRSSGRSLDIAVTIGALSPEEVERAARAVHGLMVTG</sequence>
<dbReference type="PROSITE" id="PS00297">
    <property type="entry name" value="HSP70_1"/>
    <property type="match status" value="1"/>
</dbReference>
<dbReference type="PRINTS" id="PR00301">
    <property type="entry name" value="HEATSHOCK70"/>
</dbReference>
<dbReference type="Gene3D" id="3.90.640.10">
    <property type="entry name" value="Actin, Chain A, domain 4"/>
    <property type="match status" value="1"/>
</dbReference>
<dbReference type="SUPFAM" id="SSF53067">
    <property type="entry name" value="Actin-like ATPase domain"/>
    <property type="match status" value="2"/>
</dbReference>
<dbReference type="EMBL" id="JBHSIM010000002">
    <property type="protein sequence ID" value="MFC4830959.1"/>
    <property type="molecule type" value="Genomic_DNA"/>
</dbReference>
<dbReference type="PROSITE" id="PS01036">
    <property type="entry name" value="HSP70_3"/>
    <property type="match status" value="1"/>
</dbReference>
<evidence type="ECO:0000256" key="4">
    <source>
        <dbReference type="ARBA" id="ARBA00022840"/>
    </source>
</evidence>
<name>A0ABV9RA44_9PSEU</name>
<comment type="caution">
    <text evidence="8">The sequence shown here is derived from an EMBL/GenBank/DDBJ whole genome shotgun (WGS) entry which is preliminary data.</text>
</comment>
<gene>
    <name evidence="8" type="ORF">ACFPEL_00935</name>
</gene>
<evidence type="ECO:0000256" key="6">
    <source>
        <dbReference type="ARBA" id="ARBA00023186"/>
    </source>
</evidence>
<dbReference type="InterPro" id="IPR018181">
    <property type="entry name" value="Heat_shock_70_CS"/>
</dbReference>
<dbReference type="PANTHER" id="PTHR19375">
    <property type="entry name" value="HEAT SHOCK PROTEIN 70KDA"/>
    <property type="match status" value="1"/>
</dbReference>
<dbReference type="CDD" id="cd24029">
    <property type="entry name" value="ASKHA_NBD_HSP70_DnaK_HscA_HscC"/>
    <property type="match status" value="1"/>
</dbReference>
<accession>A0ABV9RA44</accession>
<evidence type="ECO:0000256" key="3">
    <source>
        <dbReference type="ARBA" id="ARBA00022741"/>
    </source>
</evidence>
<keyword evidence="6" id="KW-0143">Chaperone</keyword>
<dbReference type="Pfam" id="PF00012">
    <property type="entry name" value="HSP70"/>
    <property type="match status" value="2"/>
</dbReference>
<evidence type="ECO:0000256" key="7">
    <source>
        <dbReference type="RuleBase" id="RU003322"/>
    </source>
</evidence>
<dbReference type="Gene3D" id="2.60.34.10">
    <property type="entry name" value="Substrate Binding Domain Of DNAk, Chain A, domain 1"/>
    <property type="match status" value="1"/>
</dbReference>
<keyword evidence="5" id="KW-0346">Stress response</keyword>
<dbReference type="PROSITE" id="PS00329">
    <property type="entry name" value="HSP70_2"/>
    <property type="match status" value="1"/>
</dbReference>
<protein>
    <submittedName>
        <fullName evidence="8">Hsp70 family protein</fullName>
    </submittedName>
</protein>
<evidence type="ECO:0000256" key="1">
    <source>
        <dbReference type="ARBA" id="ARBA00007381"/>
    </source>
</evidence>
<dbReference type="InterPro" id="IPR013126">
    <property type="entry name" value="Hsp_70_fam"/>
</dbReference>
<keyword evidence="9" id="KW-1185">Reference proteome</keyword>